<dbReference type="GO" id="GO:0005737">
    <property type="term" value="C:cytoplasm"/>
    <property type="evidence" value="ECO:0007669"/>
    <property type="project" value="TreeGrafter"/>
</dbReference>
<evidence type="ECO:0000313" key="4">
    <source>
        <dbReference type="Proteomes" id="UP000472262"/>
    </source>
</evidence>
<evidence type="ECO:0000313" key="3">
    <source>
        <dbReference type="Ensembl" id="ENSSGRP00000050127.1"/>
    </source>
</evidence>
<accession>A0A672NFS7</accession>
<proteinExistence type="predicted"/>
<dbReference type="SUPFAM" id="SSF47473">
    <property type="entry name" value="EF-hand"/>
    <property type="match status" value="1"/>
</dbReference>
<dbReference type="PANTHER" id="PTHR14383">
    <property type="entry name" value="SWAP-70 RECOMBINASE"/>
    <property type="match status" value="1"/>
</dbReference>
<keyword evidence="4" id="KW-1185">Reference proteome</keyword>
<dbReference type="InterPro" id="IPR057836">
    <property type="entry name" value="EF-hand_SWAP70_N"/>
</dbReference>
<dbReference type="Ensembl" id="ENSSGRT00000053564.1">
    <property type="protein sequence ID" value="ENSSGRP00000050127.1"/>
    <property type="gene ID" value="ENSSGRG00000026588.1"/>
</dbReference>
<dbReference type="AlphaFoldDB" id="A0A672NFS7"/>
<dbReference type="Proteomes" id="UP000472262">
    <property type="component" value="Unassembled WGS sequence"/>
</dbReference>
<dbReference type="InterPro" id="IPR011992">
    <property type="entry name" value="EF-hand-dom_pair"/>
</dbReference>
<dbReference type="GO" id="GO:0005634">
    <property type="term" value="C:nucleus"/>
    <property type="evidence" value="ECO:0007669"/>
    <property type="project" value="TreeGrafter"/>
</dbReference>
<organism evidence="3 4">
    <name type="scientific">Sinocyclocheilus grahami</name>
    <name type="common">Dianchi golden-line fish</name>
    <name type="synonym">Barbus grahami</name>
    <dbReference type="NCBI Taxonomy" id="75366"/>
    <lineage>
        <taxon>Eukaryota</taxon>
        <taxon>Metazoa</taxon>
        <taxon>Chordata</taxon>
        <taxon>Craniata</taxon>
        <taxon>Vertebrata</taxon>
        <taxon>Euteleostomi</taxon>
        <taxon>Actinopterygii</taxon>
        <taxon>Neopterygii</taxon>
        <taxon>Teleostei</taxon>
        <taxon>Ostariophysi</taxon>
        <taxon>Cypriniformes</taxon>
        <taxon>Cyprinidae</taxon>
        <taxon>Cyprininae</taxon>
        <taxon>Sinocyclocheilus</taxon>
    </lineage>
</organism>
<protein>
    <recommendedName>
        <fullName evidence="2">SWAP70 N-terminal EF-hand domain-containing protein</fullName>
    </recommendedName>
</protein>
<sequence length="104" mass="10949">MALRAALLKSIWYAFTSLDTEDSGKVSKSQLKVLSHNLHSVLRIPHDPAALERHFRDGEEVSGSGRGPAPAGQSAGQPTQSGPGHCGELSAALVSRSSRVPPHS</sequence>
<feature type="region of interest" description="Disordered" evidence="1">
    <location>
        <begin position="55"/>
        <end position="104"/>
    </location>
</feature>
<name>A0A672NFS7_SINGR</name>
<dbReference type="PANTHER" id="PTHR14383:SF2">
    <property type="entry name" value="DIFFERENTIALLY EXPRESSED IN FDCP 6 HOMOLOG"/>
    <property type="match status" value="1"/>
</dbReference>
<evidence type="ECO:0000256" key="1">
    <source>
        <dbReference type="SAM" id="MobiDB-lite"/>
    </source>
</evidence>
<dbReference type="Pfam" id="PF25530">
    <property type="entry name" value="EF-hand_SWAP70_N"/>
    <property type="match status" value="1"/>
</dbReference>
<reference evidence="3" key="1">
    <citation type="submission" date="2025-08" db="UniProtKB">
        <authorList>
            <consortium name="Ensembl"/>
        </authorList>
    </citation>
    <scope>IDENTIFICATION</scope>
</reference>
<feature type="domain" description="SWAP70 N-terminal EF-hand" evidence="2">
    <location>
        <begin position="2"/>
        <end position="60"/>
    </location>
</feature>
<reference evidence="3" key="2">
    <citation type="submission" date="2025-09" db="UniProtKB">
        <authorList>
            <consortium name="Ensembl"/>
        </authorList>
    </citation>
    <scope>IDENTIFICATION</scope>
</reference>
<evidence type="ECO:0000259" key="2">
    <source>
        <dbReference type="Pfam" id="PF25530"/>
    </source>
</evidence>